<sequence>MLFNKFFKHDTFHITLSKIVIRNYKTSKKINIGKLITKNKIKNHEKHSIEDIELLLHEKHHDVLESHPTIKNVNKIIDVNYLPVFKKNENQFNILNKIDDADIFDASAYEGKNLALIQTEFIRKLKDKFKNSKFGKKLKKLGSKAKEKLLSLYYKHKGKLRHFFSILLKSLVIPIAVQFIRKNLNKWKQRTLEATQKLDEQSKNIAQPIINRLYNSFEDKIEEYSQENKINVDDELEALGQLDKDKQDIQKLEEQEKALLQ</sequence>
<proteinExistence type="predicted"/>
<evidence type="ECO:0008006" key="3">
    <source>
        <dbReference type="Google" id="ProtNLM"/>
    </source>
</evidence>
<gene>
    <name evidence="1" type="ORF">PFFCH_05352</name>
</gene>
<reference evidence="1 2" key="2">
    <citation type="submission" date="2013-02" db="EMBL/GenBank/DDBJ databases">
        <title>The Genome Sequence of Plasmodium falciparum FCH/4.</title>
        <authorList>
            <consortium name="The Broad Institute Genome Sequencing Platform"/>
            <consortium name="The Broad Institute Genome Sequencing Center for Infectious Disease"/>
            <person name="Neafsey D."/>
            <person name="Cheeseman I."/>
            <person name="Volkman S."/>
            <person name="Adams J."/>
            <person name="Walker B."/>
            <person name="Young S.K."/>
            <person name="Zeng Q."/>
            <person name="Gargeya S."/>
            <person name="Fitzgerald M."/>
            <person name="Haas B."/>
            <person name="Abouelleil A."/>
            <person name="Alvarado L."/>
            <person name="Arachchi H.M."/>
            <person name="Berlin A.M."/>
            <person name="Chapman S.B."/>
            <person name="Dewar J."/>
            <person name="Goldberg J."/>
            <person name="Griggs A."/>
            <person name="Gujja S."/>
            <person name="Hansen M."/>
            <person name="Howarth C."/>
            <person name="Imamovic A."/>
            <person name="Larimer J."/>
            <person name="McCowan C."/>
            <person name="Murphy C."/>
            <person name="Neiman D."/>
            <person name="Pearson M."/>
            <person name="Priest M."/>
            <person name="Roberts A."/>
            <person name="Saif S."/>
            <person name="Shea T."/>
            <person name="Sisk P."/>
            <person name="Sykes S."/>
            <person name="Wortman J."/>
            <person name="Nusbaum C."/>
            <person name="Birren B."/>
        </authorList>
    </citation>
    <scope>NUCLEOTIDE SEQUENCE [LARGE SCALE GENOMIC DNA]</scope>
    <source>
        <strain evidence="1 2">FCH/4</strain>
    </source>
</reference>
<evidence type="ECO:0000313" key="2">
    <source>
        <dbReference type="Proteomes" id="UP000030656"/>
    </source>
</evidence>
<reference evidence="1 2" key="1">
    <citation type="submission" date="2013-02" db="EMBL/GenBank/DDBJ databases">
        <title>The Genome Annotation of Plasmodium falciparum FCH/4.</title>
        <authorList>
            <consortium name="The Broad Institute Genome Sequencing Platform"/>
            <consortium name="The Broad Institute Genome Sequencing Center for Infectious Disease"/>
            <person name="Neafsey D."/>
            <person name="Hoffman S."/>
            <person name="Volkman S."/>
            <person name="Rosenthal P."/>
            <person name="Walker B."/>
            <person name="Young S.K."/>
            <person name="Zeng Q."/>
            <person name="Gargeya S."/>
            <person name="Fitzgerald M."/>
            <person name="Haas B."/>
            <person name="Abouelleil A."/>
            <person name="Allen A.W."/>
            <person name="Alvarado L."/>
            <person name="Arachchi H.M."/>
            <person name="Berlin A.M."/>
            <person name="Chapman S.B."/>
            <person name="Gainer-Dewar J."/>
            <person name="Goldberg J."/>
            <person name="Griggs A."/>
            <person name="Gujja S."/>
            <person name="Hansen M."/>
            <person name="Howarth C."/>
            <person name="Imamovic A."/>
            <person name="Ireland A."/>
            <person name="Larimer J."/>
            <person name="McCowan C."/>
            <person name="Murphy C."/>
            <person name="Pearson M."/>
            <person name="Poon T.W."/>
            <person name="Priest M."/>
            <person name="Roberts A."/>
            <person name="Saif S."/>
            <person name="Shea T."/>
            <person name="Sisk P."/>
            <person name="Sykes S."/>
            <person name="Wortman J."/>
            <person name="Nusbaum C."/>
            <person name="Birren B."/>
        </authorList>
    </citation>
    <scope>NUCLEOTIDE SEQUENCE [LARGE SCALE GENOMIC DNA]</scope>
    <source>
        <strain evidence="1 2">FCH/4</strain>
    </source>
</reference>
<dbReference type="Proteomes" id="UP000030656">
    <property type="component" value="Unassembled WGS sequence"/>
</dbReference>
<dbReference type="EMBL" id="KI928098">
    <property type="protein sequence ID" value="ETW27174.1"/>
    <property type="molecule type" value="Genomic_DNA"/>
</dbReference>
<protein>
    <recommendedName>
        <fullName evidence="3">Gamete egress and sporozoite traversal protein</fullName>
    </recommendedName>
</protein>
<dbReference type="AlphaFoldDB" id="A0A024VEL2"/>
<name>A0A024VEL2_PLAFA</name>
<accession>A0A024VEL2</accession>
<organism evidence="1 2">
    <name type="scientific">Plasmodium falciparum FCH/4</name>
    <dbReference type="NCBI Taxonomy" id="1036724"/>
    <lineage>
        <taxon>Eukaryota</taxon>
        <taxon>Sar</taxon>
        <taxon>Alveolata</taxon>
        <taxon>Apicomplexa</taxon>
        <taxon>Aconoidasida</taxon>
        <taxon>Haemosporida</taxon>
        <taxon>Plasmodiidae</taxon>
        <taxon>Plasmodium</taxon>
        <taxon>Plasmodium (Laverania)</taxon>
    </lineage>
</organism>
<evidence type="ECO:0000313" key="1">
    <source>
        <dbReference type="EMBL" id="ETW27174.1"/>
    </source>
</evidence>